<sequence length="111" mass="11398">MLCSGAEGGHQRAKASQLGARLGYAEPERSDTYAQPATCYVHSVSGCRDGPVGTISCRAAKFAGASFIENVGAGWGGRQGGEARRQGKRAVGGISMQVTTDPAVTHFALGL</sequence>
<name>A0A5B7DAX4_PORTR</name>
<reference evidence="1 2" key="1">
    <citation type="submission" date="2019-05" db="EMBL/GenBank/DDBJ databases">
        <title>Another draft genome of Portunus trituberculatus and its Hox gene families provides insights of decapod evolution.</title>
        <authorList>
            <person name="Jeong J.-H."/>
            <person name="Song I."/>
            <person name="Kim S."/>
            <person name="Choi T."/>
            <person name="Kim D."/>
            <person name="Ryu S."/>
            <person name="Kim W."/>
        </authorList>
    </citation>
    <scope>NUCLEOTIDE SEQUENCE [LARGE SCALE GENOMIC DNA]</scope>
    <source>
        <tissue evidence="1">Muscle</tissue>
    </source>
</reference>
<accession>A0A5B7DAX4</accession>
<comment type="caution">
    <text evidence="1">The sequence shown here is derived from an EMBL/GenBank/DDBJ whole genome shotgun (WGS) entry which is preliminary data.</text>
</comment>
<proteinExistence type="predicted"/>
<dbReference type="EMBL" id="VSRR010000673">
    <property type="protein sequence ID" value="MPC18369.1"/>
    <property type="molecule type" value="Genomic_DNA"/>
</dbReference>
<gene>
    <name evidence="1" type="ORF">E2C01_011249</name>
</gene>
<protein>
    <submittedName>
        <fullName evidence="1">Uncharacterized protein</fullName>
    </submittedName>
</protein>
<keyword evidence="2" id="KW-1185">Reference proteome</keyword>
<dbReference type="Proteomes" id="UP000324222">
    <property type="component" value="Unassembled WGS sequence"/>
</dbReference>
<dbReference type="AlphaFoldDB" id="A0A5B7DAX4"/>
<evidence type="ECO:0000313" key="2">
    <source>
        <dbReference type="Proteomes" id="UP000324222"/>
    </source>
</evidence>
<evidence type="ECO:0000313" key="1">
    <source>
        <dbReference type="EMBL" id="MPC18369.1"/>
    </source>
</evidence>
<organism evidence="1 2">
    <name type="scientific">Portunus trituberculatus</name>
    <name type="common">Swimming crab</name>
    <name type="synonym">Neptunus trituberculatus</name>
    <dbReference type="NCBI Taxonomy" id="210409"/>
    <lineage>
        <taxon>Eukaryota</taxon>
        <taxon>Metazoa</taxon>
        <taxon>Ecdysozoa</taxon>
        <taxon>Arthropoda</taxon>
        <taxon>Crustacea</taxon>
        <taxon>Multicrustacea</taxon>
        <taxon>Malacostraca</taxon>
        <taxon>Eumalacostraca</taxon>
        <taxon>Eucarida</taxon>
        <taxon>Decapoda</taxon>
        <taxon>Pleocyemata</taxon>
        <taxon>Brachyura</taxon>
        <taxon>Eubrachyura</taxon>
        <taxon>Portunoidea</taxon>
        <taxon>Portunidae</taxon>
        <taxon>Portuninae</taxon>
        <taxon>Portunus</taxon>
    </lineage>
</organism>